<dbReference type="Pfam" id="PF26485">
    <property type="entry name" value="DUF8156"/>
    <property type="match status" value="1"/>
</dbReference>
<dbReference type="EMBL" id="LIST01000006">
    <property type="protein sequence ID" value="KOX95727.1"/>
    <property type="molecule type" value="Genomic_DNA"/>
</dbReference>
<organism evidence="2 3">
    <name type="scientific">Halorubrum tropicale</name>
    <dbReference type="NCBI Taxonomy" id="1765655"/>
    <lineage>
        <taxon>Archaea</taxon>
        <taxon>Methanobacteriati</taxon>
        <taxon>Methanobacteriota</taxon>
        <taxon>Stenosarchaea group</taxon>
        <taxon>Halobacteria</taxon>
        <taxon>Halobacteriales</taxon>
        <taxon>Haloferacaceae</taxon>
        <taxon>Halorubrum</taxon>
    </lineage>
</organism>
<dbReference type="OrthoDB" id="11496at2157"/>
<evidence type="ECO:0000313" key="3">
    <source>
        <dbReference type="Proteomes" id="UP000037747"/>
    </source>
</evidence>
<dbReference type="PATRIC" id="fig|1705389.3.peg.2094"/>
<feature type="domain" description="DUF8156" evidence="1">
    <location>
        <begin position="1"/>
        <end position="84"/>
    </location>
</feature>
<reference evidence="2 3" key="1">
    <citation type="submission" date="2015-08" db="EMBL/GenBank/DDBJ databases">
        <title>Genomes of Isolates from Cabo Rojo, PR.</title>
        <authorList>
            <person name="Sanchez-Nieves R.L."/>
            <person name="Montalvo-Rodriguez R."/>
        </authorList>
    </citation>
    <scope>NUCLEOTIDE SEQUENCE [LARGE SCALE GENOMIC DNA]</scope>
    <source>
        <strain evidence="2 3">5</strain>
    </source>
</reference>
<sequence>MGRTNPTYRDQLSAIEDDWRSFRRVLRRQDKPRFDRLFAYARDHADAAGNLNPADPLAPVWMAIALEQERRIAELEDEVESLTEA</sequence>
<proteinExistence type="predicted"/>
<name>A0A0M9ANM8_9EURY</name>
<protein>
    <recommendedName>
        <fullName evidence="1">DUF8156 domain-containing protein</fullName>
    </recommendedName>
</protein>
<gene>
    <name evidence="2" type="ORF">AMR74_14615</name>
</gene>
<comment type="caution">
    <text evidence="2">The sequence shown here is derived from an EMBL/GenBank/DDBJ whole genome shotgun (WGS) entry which is preliminary data.</text>
</comment>
<dbReference type="RefSeq" id="WP_053772784.1">
    <property type="nucleotide sequence ID" value="NZ_LIST01000006.1"/>
</dbReference>
<evidence type="ECO:0000313" key="2">
    <source>
        <dbReference type="EMBL" id="KOX95727.1"/>
    </source>
</evidence>
<accession>A0A0M9ANM8</accession>
<keyword evidence="3" id="KW-1185">Reference proteome</keyword>
<evidence type="ECO:0000259" key="1">
    <source>
        <dbReference type="Pfam" id="PF26485"/>
    </source>
</evidence>
<dbReference type="AlphaFoldDB" id="A0A0M9ANM8"/>
<dbReference type="InterPro" id="IPR058469">
    <property type="entry name" value="DUF8156"/>
</dbReference>
<dbReference type="Proteomes" id="UP000037747">
    <property type="component" value="Unassembled WGS sequence"/>
</dbReference>
<dbReference type="STRING" id="1765655.AMR74_14615"/>